<dbReference type="EMBL" id="CM004395">
    <property type="protein sequence ID" value="OAY41483.1"/>
    <property type="molecule type" value="Genomic_DNA"/>
</dbReference>
<evidence type="ECO:0000313" key="1">
    <source>
        <dbReference type="EMBL" id="OAY41483.1"/>
    </source>
</evidence>
<proteinExistence type="predicted"/>
<sequence>MLHRLETMMKNNGRKINQKAVFIGYSGSSPNQS</sequence>
<organism evidence="1">
    <name type="scientific">Manihot esculenta</name>
    <name type="common">Cassava</name>
    <name type="synonym">Jatropha manihot</name>
    <dbReference type="NCBI Taxonomy" id="3983"/>
    <lineage>
        <taxon>Eukaryota</taxon>
        <taxon>Viridiplantae</taxon>
        <taxon>Streptophyta</taxon>
        <taxon>Embryophyta</taxon>
        <taxon>Tracheophyta</taxon>
        <taxon>Spermatophyta</taxon>
        <taxon>Magnoliopsida</taxon>
        <taxon>eudicotyledons</taxon>
        <taxon>Gunneridae</taxon>
        <taxon>Pentapetalae</taxon>
        <taxon>rosids</taxon>
        <taxon>fabids</taxon>
        <taxon>Malpighiales</taxon>
        <taxon>Euphorbiaceae</taxon>
        <taxon>Crotonoideae</taxon>
        <taxon>Manihoteae</taxon>
        <taxon>Manihot</taxon>
    </lineage>
</organism>
<reference evidence="1" key="1">
    <citation type="submission" date="2016-02" db="EMBL/GenBank/DDBJ databases">
        <title>WGS assembly of Manihot esculenta.</title>
        <authorList>
            <person name="Bredeson J.V."/>
            <person name="Prochnik S.E."/>
            <person name="Lyons J.B."/>
            <person name="Schmutz J."/>
            <person name="Grimwood J."/>
            <person name="Vrebalov J."/>
            <person name="Bart R.S."/>
            <person name="Amuge T."/>
            <person name="Ferguson M.E."/>
            <person name="Green R."/>
            <person name="Putnam N."/>
            <person name="Stites J."/>
            <person name="Rounsley S."/>
            <person name="Rokhsar D.S."/>
        </authorList>
    </citation>
    <scope>NUCLEOTIDE SEQUENCE [LARGE SCALE GENOMIC DNA]</scope>
    <source>
        <tissue evidence="1">Leaf</tissue>
    </source>
</reference>
<name>A0A2C9VBB9_MANES</name>
<gene>
    <name evidence="1" type="ORF">MANES_09G105400</name>
</gene>
<protein>
    <submittedName>
        <fullName evidence="1">Uncharacterized protein</fullName>
    </submittedName>
</protein>
<accession>A0A2C9VBB9</accession>
<dbReference type="AlphaFoldDB" id="A0A2C9VBB9"/>